<dbReference type="RefSeq" id="WP_057692729.1">
    <property type="nucleotide sequence ID" value="NZ_LLFE01000093.1"/>
</dbReference>
<dbReference type="EMBL" id="LLFE01000093">
    <property type="protein sequence ID" value="KQD16630.1"/>
    <property type="molecule type" value="Genomic_DNA"/>
</dbReference>
<gene>
    <name evidence="1" type="ORF">APD06_05220</name>
</gene>
<sequence>MRIPQFNRQVSDNSVPNVQVNGGMSAGEAASLVGNKTDSLVGALNSSLNAYQAYQDEADKARVSQVIAEVQNSVNDYLYNPKTGLLNIKGEAALKRESGQSLIDEANEWLVNLSSEKTNTLSNPSQRKLFNKNLVNVRGQLNRITSQHLFTESQKFQKTAFEAEIDANSSSVNLNYSDLETTNQSLAKINSASQDYGKTQGWNQQQVDLFTKEQYDKALLGAINLMQTNGDASKIPLYFKQYKDYMSPQTQAKVGKLIQDNNADVFMTEIIKYKEDPEELDNYIVALQDPNSKFSQSVGARHIPTLLGRAIGYRDAYDRNLVAEAKRKDEDGKKALGDFKKDIESGIPFSAQRLSELSSKVEGTASQSEFDRINRSLPVFQLLYSMPADARESFINSYESDAKTKKSDNPQDVKFVTDQMRAIHTGLLDKEKNDPALAYSIKTGNPLTQAPTTLIIQGDSKALNIVSSNIQKMVATNQASGSTTGSINPLSKQQQEEMKTFWKSAPPNQKLQLVSNLQKAAQGNANASREMIQSITGTNNNTFRWAAALNNRGLKDIANQMAIGQDLIDKGDVKVDEALLTQKTTEYLRGITAPGKPDFNIYKDAVRANYAYLLQKSEKIPNKTEKSNSKKLDEDLINLALLNTTGGKFTNGSFRRESSVLRPHTVGEASFRQQLEQFNSRNARTYGGSDREYFLDLPLEQDTKNPYKYYFKNGSGYVMDSSDPKRKTRLTFTVR</sequence>
<evidence type="ECO:0000313" key="2">
    <source>
        <dbReference type="Proteomes" id="UP000051322"/>
    </source>
</evidence>
<name>A0AB73FCJ2_ACIBA</name>
<dbReference type="Proteomes" id="UP000051322">
    <property type="component" value="Unassembled WGS sequence"/>
</dbReference>
<evidence type="ECO:0008006" key="3">
    <source>
        <dbReference type="Google" id="ProtNLM"/>
    </source>
</evidence>
<reference evidence="1 2" key="1">
    <citation type="submission" date="2015-10" db="EMBL/GenBank/DDBJ databases">
        <title>The utility of whole genome sequencing in characterizing Acinetobacter epidemiology and analyzing hospital outbreaks.</title>
        <authorList>
            <person name="Ozer E.A."/>
            <person name="Fitzpatrick M.A."/>
            <person name="Hauser A.R."/>
        </authorList>
    </citation>
    <scope>NUCLEOTIDE SEQUENCE [LARGE SCALE GENOMIC DNA]</scope>
    <source>
        <strain evidence="1 2">ABBL059</strain>
    </source>
</reference>
<evidence type="ECO:0000313" key="1">
    <source>
        <dbReference type="EMBL" id="KQD16630.1"/>
    </source>
</evidence>
<protein>
    <recommendedName>
        <fullName evidence="3">Methyl-coenzyme M reductase</fullName>
    </recommendedName>
</protein>
<organism evidence="1 2">
    <name type="scientific">Acinetobacter baumannii</name>
    <dbReference type="NCBI Taxonomy" id="470"/>
    <lineage>
        <taxon>Bacteria</taxon>
        <taxon>Pseudomonadati</taxon>
        <taxon>Pseudomonadota</taxon>
        <taxon>Gammaproteobacteria</taxon>
        <taxon>Moraxellales</taxon>
        <taxon>Moraxellaceae</taxon>
        <taxon>Acinetobacter</taxon>
        <taxon>Acinetobacter calcoaceticus/baumannii complex</taxon>
    </lineage>
</organism>
<dbReference type="AlphaFoldDB" id="A0AB73FCJ2"/>
<proteinExistence type="predicted"/>
<accession>A0AB73FCJ2</accession>
<comment type="caution">
    <text evidence="1">The sequence shown here is derived from an EMBL/GenBank/DDBJ whole genome shotgun (WGS) entry which is preliminary data.</text>
</comment>